<proteinExistence type="predicted"/>
<dbReference type="SUPFAM" id="SSF50494">
    <property type="entry name" value="Trypsin-like serine proteases"/>
    <property type="match status" value="1"/>
</dbReference>
<dbReference type="Proteomes" id="UP000176998">
    <property type="component" value="Unassembled WGS sequence"/>
</dbReference>
<dbReference type="EMBL" id="MJBS01000145">
    <property type="protein sequence ID" value="OHE92526.1"/>
    <property type="molecule type" value="Genomic_DNA"/>
</dbReference>
<dbReference type="STRING" id="1209926.A0A1G4ATV0"/>
<comment type="caution">
    <text evidence="1">The sequence shown here is derived from an EMBL/GenBank/DDBJ whole genome shotgun (WGS) entry which is preliminary data.</text>
</comment>
<sequence>MTSPHWGQARKVLKPVGTHPIADQWNNDGTKTSLRSDIITELGREETDWDAIDILRIGYPEVDDFPVVMFISVPRYLLAHGILDVHVEVKDSRLVRVVADAPRVPKLIQEPLELPNNEYERNLSDQIGVGIAAKEHLPEKERNVYDTINRLKRKVNMDPEIQKERFENYEHNGSYVKRLLDQYQQRSSTESRRFGFVAQSPAVMAKQSVEYNFIADWALIALNPGMHEKETHQLQNRLYVGNIDIRGQFSILQRRIDFLEPAPDGTIVLNGLVPVSEIFQPRFYDAKDGSAKLIVGKRGLTTGLTWGISNNVKSVIRQVVVVGQGTGEERSERLYSEWCVVSANGPLKSAFTAVGGSGACVWDLTGRIAGMVTSGLSGDGYIMDVTYVTPMSWLMSEMEEHGLDVVIP</sequence>
<name>A0A1G4ATV0_9PEZI</name>
<gene>
    <name evidence="1" type="ORF">CORC01_12175</name>
</gene>
<reference evidence="1 2" key="1">
    <citation type="submission" date="2016-09" db="EMBL/GenBank/DDBJ databases">
        <authorList>
            <person name="Capua I."/>
            <person name="De Benedictis P."/>
            <person name="Joannis T."/>
            <person name="Lombin L.H."/>
            <person name="Cattoli G."/>
        </authorList>
    </citation>
    <scope>NUCLEOTIDE SEQUENCE [LARGE SCALE GENOMIC DNA]</scope>
    <source>
        <strain evidence="1 2">IMI 309357</strain>
    </source>
</reference>
<keyword evidence="2" id="KW-1185">Reference proteome</keyword>
<evidence type="ECO:0000313" key="1">
    <source>
        <dbReference type="EMBL" id="OHE92526.1"/>
    </source>
</evidence>
<protein>
    <submittedName>
        <fullName evidence="1">Uncharacterized protein</fullName>
    </submittedName>
</protein>
<dbReference type="InterPro" id="IPR009003">
    <property type="entry name" value="Peptidase_S1_PA"/>
</dbReference>
<dbReference type="GeneID" id="34565306"/>
<dbReference type="RefSeq" id="XP_022469695.1">
    <property type="nucleotide sequence ID" value="XM_022623796.1"/>
</dbReference>
<accession>A0A1G4ATV0</accession>
<evidence type="ECO:0000313" key="2">
    <source>
        <dbReference type="Proteomes" id="UP000176998"/>
    </source>
</evidence>
<organism evidence="1 2">
    <name type="scientific">Colletotrichum orchidophilum</name>
    <dbReference type="NCBI Taxonomy" id="1209926"/>
    <lineage>
        <taxon>Eukaryota</taxon>
        <taxon>Fungi</taxon>
        <taxon>Dikarya</taxon>
        <taxon>Ascomycota</taxon>
        <taxon>Pezizomycotina</taxon>
        <taxon>Sordariomycetes</taxon>
        <taxon>Hypocreomycetidae</taxon>
        <taxon>Glomerellales</taxon>
        <taxon>Glomerellaceae</taxon>
        <taxon>Colletotrichum</taxon>
    </lineage>
</organism>
<dbReference type="AlphaFoldDB" id="A0A1G4ATV0"/>
<dbReference type="OrthoDB" id="5424209at2759"/>